<dbReference type="AlphaFoldDB" id="A0AAN7YLS9"/>
<evidence type="ECO:0008006" key="4">
    <source>
        <dbReference type="Google" id="ProtNLM"/>
    </source>
</evidence>
<keyword evidence="1" id="KW-0732">Signal</keyword>
<gene>
    <name evidence="2" type="ORF">LTR62_008630</name>
</gene>
<accession>A0AAN7YLS9</accession>
<name>A0AAN7YLS9_9PEZI</name>
<comment type="caution">
    <text evidence="2">The sequence shown here is derived from an EMBL/GenBank/DDBJ whole genome shotgun (WGS) entry which is preliminary data.</text>
</comment>
<reference evidence="2" key="1">
    <citation type="submission" date="2023-08" db="EMBL/GenBank/DDBJ databases">
        <title>Black Yeasts Isolated from many extreme environments.</title>
        <authorList>
            <person name="Coleine C."/>
            <person name="Stajich J.E."/>
            <person name="Selbmann L."/>
        </authorList>
    </citation>
    <scope>NUCLEOTIDE SEQUENCE</scope>
    <source>
        <strain evidence="2">CCFEE 5401</strain>
    </source>
</reference>
<dbReference type="Gene3D" id="1.50.10.20">
    <property type="match status" value="1"/>
</dbReference>
<dbReference type="EMBL" id="JAVRRL010000091">
    <property type="protein sequence ID" value="KAK5108246.1"/>
    <property type="molecule type" value="Genomic_DNA"/>
</dbReference>
<evidence type="ECO:0000256" key="1">
    <source>
        <dbReference type="SAM" id="SignalP"/>
    </source>
</evidence>
<protein>
    <recommendedName>
        <fullName evidence="4">Glycoside hydrolase family 76 protein</fullName>
    </recommendedName>
</protein>
<sequence length="389" mass="42779">MPSFPSSFVAVLASTTALLPQIQAVTTANAEQAYNQLQTWYNESIGLYIPSTGWWNSANCITVIADLAAIDPIVKVESLAVFQNTYVRAQQYNLQMQKVVGPGYLPWTYYGHHWPFFPPGWQWPSPIQTNGFLNGYYDDEGWWGLAWVAAYDVTGNPWYLQEAESIFENIKASFGTTPCGGVWWDKAHTYVNAIANELFLDLAAHLANRGGSKSFYYLSWAERQWKWFSNSGLINIQHTINDGLNDTTCKNNGGTVWSYNQGVILGGLSELSRATNDQSYLTIAKEIADAAIANLTDSNGILHDVCEPNCGADGSQFKGVFARNLQILQKASPEGRYAAFLQTNANSIWANDREGSELSLVWSGPFLSPANASTQSSAMDAIVGALATS</sequence>
<organism evidence="2 3">
    <name type="scientific">Meristemomyces frigidus</name>
    <dbReference type="NCBI Taxonomy" id="1508187"/>
    <lineage>
        <taxon>Eukaryota</taxon>
        <taxon>Fungi</taxon>
        <taxon>Dikarya</taxon>
        <taxon>Ascomycota</taxon>
        <taxon>Pezizomycotina</taxon>
        <taxon>Dothideomycetes</taxon>
        <taxon>Dothideomycetidae</taxon>
        <taxon>Mycosphaerellales</taxon>
        <taxon>Teratosphaeriaceae</taxon>
        <taxon>Meristemomyces</taxon>
    </lineage>
</organism>
<feature type="chain" id="PRO_5042875431" description="Glycoside hydrolase family 76 protein" evidence="1">
    <location>
        <begin position="25"/>
        <end position="389"/>
    </location>
</feature>
<dbReference type="SUPFAM" id="SSF48208">
    <property type="entry name" value="Six-hairpin glycosidases"/>
    <property type="match status" value="1"/>
</dbReference>
<dbReference type="PANTHER" id="PTHR47791">
    <property type="entry name" value="MEIOTICALLY UP-REGULATED GENE 191 PROTEIN"/>
    <property type="match status" value="1"/>
</dbReference>
<dbReference type="Pfam" id="PF03663">
    <property type="entry name" value="Glyco_hydro_76"/>
    <property type="match status" value="1"/>
</dbReference>
<dbReference type="InterPro" id="IPR005198">
    <property type="entry name" value="Glyco_hydro_76"/>
</dbReference>
<dbReference type="GO" id="GO:0005975">
    <property type="term" value="P:carbohydrate metabolic process"/>
    <property type="evidence" value="ECO:0007669"/>
    <property type="project" value="InterPro"/>
</dbReference>
<dbReference type="PANTHER" id="PTHR47791:SF1">
    <property type="entry name" value="ENDO MANNANASE, GH76 FAMILY (EUROFUNG)"/>
    <property type="match status" value="1"/>
</dbReference>
<dbReference type="InterPro" id="IPR008928">
    <property type="entry name" value="6-hairpin_glycosidase_sf"/>
</dbReference>
<evidence type="ECO:0000313" key="3">
    <source>
        <dbReference type="Proteomes" id="UP001310890"/>
    </source>
</evidence>
<dbReference type="Proteomes" id="UP001310890">
    <property type="component" value="Unassembled WGS sequence"/>
</dbReference>
<proteinExistence type="predicted"/>
<feature type="signal peptide" evidence="1">
    <location>
        <begin position="1"/>
        <end position="24"/>
    </location>
</feature>
<dbReference type="InterPro" id="IPR053169">
    <property type="entry name" value="MUG_Protein"/>
</dbReference>
<evidence type="ECO:0000313" key="2">
    <source>
        <dbReference type="EMBL" id="KAK5108246.1"/>
    </source>
</evidence>